<dbReference type="PANTHER" id="PTHR39583:SF2">
    <property type="entry name" value="TYPE II SECRETION SYSTEM PROTEIN J"/>
    <property type="match status" value="1"/>
</dbReference>
<evidence type="ECO:0000256" key="6">
    <source>
        <dbReference type="ARBA" id="ARBA00022519"/>
    </source>
</evidence>
<dbReference type="InterPro" id="IPR010055">
    <property type="entry name" value="T2SS_protein-GspJ"/>
</dbReference>
<evidence type="ECO:0000256" key="8">
    <source>
        <dbReference type="ARBA" id="ARBA00022989"/>
    </source>
</evidence>
<keyword evidence="8 10" id="KW-1133">Transmembrane helix</keyword>
<dbReference type="InterPro" id="IPR012902">
    <property type="entry name" value="N_methyl_site"/>
</dbReference>
<evidence type="ECO:0000256" key="3">
    <source>
        <dbReference type="ARBA" id="ARBA00021539"/>
    </source>
</evidence>
<proteinExistence type="inferred from homology"/>
<dbReference type="GO" id="GO:0015628">
    <property type="term" value="P:protein secretion by the type II secretion system"/>
    <property type="evidence" value="ECO:0007669"/>
    <property type="project" value="InterPro"/>
</dbReference>
<reference evidence="11" key="1">
    <citation type="submission" date="2018-06" db="EMBL/GenBank/DDBJ databases">
        <authorList>
            <person name="Zhirakovskaya E."/>
        </authorList>
    </citation>
    <scope>NUCLEOTIDE SEQUENCE</scope>
</reference>
<dbReference type="Pfam" id="PF11612">
    <property type="entry name" value="T2SSJ"/>
    <property type="match status" value="1"/>
</dbReference>
<gene>
    <name evidence="11" type="ORF">MNBD_GAMMA18-1313</name>
</gene>
<dbReference type="Pfam" id="PF07963">
    <property type="entry name" value="N_methyl"/>
    <property type="match status" value="1"/>
</dbReference>
<keyword evidence="5" id="KW-0488">Methylation</keyword>
<keyword evidence="9 10" id="KW-0472">Membrane</keyword>
<dbReference type="SUPFAM" id="SSF54523">
    <property type="entry name" value="Pili subunits"/>
    <property type="match status" value="2"/>
</dbReference>
<dbReference type="NCBIfam" id="TIGR01711">
    <property type="entry name" value="gspJ"/>
    <property type="match status" value="1"/>
</dbReference>
<dbReference type="GO" id="GO:0005886">
    <property type="term" value="C:plasma membrane"/>
    <property type="evidence" value="ECO:0007669"/>
    <property type="project" value="UniProtKB-SubCell"/>
</dbReference>
<dbReference type="AlphaFoldDB" id="A0A3B0Z3K6"/>
<dbReference type="PANTHER" id="PTHR39583">
    <property type="entry name" value="TYPE II SECRETION SYSTEM PROTEIN J-RELATED"/>
    <property type="match status" value="1"/>
</dbReference>
<dbReference type="Gene3D" id="3.10.610.10">
    <property type="entry name" value="GSPII I/J protein-like"/>
    <property type="match status" value="1"/>
</dbReference>
<comment type="similarity">
    <text evidence="2">Belongs to the GSP J family.</text>
</comment>
<dbReference type="PROSITE" id="PS00409">
    <property type="entry name" value="PROKAR_NTER_METHYL"/>
    <property type="match status" value="1"/>
</dbReference>
<name>A0A3B0Z3K6_9ZZZZ</name>
<accession>A0A3B0Z3K6</accession>
<feature type="transmembrane region" description="Helical" evidence="10">
    <location>
        <begin position="12"/>
        <end position="34"/>
    </location>
</feature>
<evidence type="ECO:0000256" key="10">
    <source>
        <dbReference type="SAM" id="Phobius"/>
    </source>
</evidence>
<dbReference type="Gene3D" id="2.10.70.20">
    <property type="entry name" value="gspk-gspi-gspj complex like domains"/>
    <property type="match status" value="1"/>
</dbReference>
<keyword evidence="4" id="KW-1003">Cell membrane</keyword>
<dbReference type="InterPro" id="IPR045584">
    <property type="entry name" value="Pilin-like"/>
</dbReference>
<organism evidence="11">
    <name type="scientific">hydrothermal vent metagenome</name>
    <dbReference type="NCBI Taxonomy" id="652676"/>
    <lineage>
        <taxon>unclassified sequences</taxon>
        <taxon>metagenomes</taxon>
        <taxon>ecological metagenomes</taxon>
    </lineage>
</organism>
<evidence type="ECO:0000256" key="5">
    <source>
        <dbReference type="ARBA" id="ARBA00022481"/>
    </source>
</evidence>
<sequence>MRAVTHQQRGFTLLELIIAISIFGVVMAMAYGALRHISDTAHHLEQRSEQLADLQRAFFIINKDLQQLVDRKIRDQFGDEQPALIADGEGYVEFTRAGWRNPLEQLRSSLQRVAYRLEEGVLYRDYWRVLDRAQDSEPLRSDILHNIEAFEVELLPPMSEEWQTSWPPYSNDPNQVAASLPKMVKVNITVEGVGSIWRFYTVVQGG</sequence>
<evidence type="ECO:0000256" key="4">
    <source>
        <dbReference type="ARBA" id="ARBA00022475"/>
    </source>
</evidence>
<keyword evidence="7 10" id="KW-0812">Transmembrane</keyword>
<dbReference type="GO" id="GO:0015627">
    <property type="term" value="C:type II protein secretion system complex"/>
    <property type="evidence" value="ECO:0007669"/>
    <property type="project" value="InterPro"/>
</dbReference>
<evidence type="ECO:0000256" key="7">
    <source>
        <dbReference type="ARBA" id="ARBA00022692"/>
    </source>
</evidence>
<evidence type="ECO:0000256" key="1">
    <source>
        <dbReference type="ARBA" id="ARBA00004377"/>
    </source>
</evidence>
<evidence type="ECO:0000313" key="11">
    <source>
        <dbReference type="EMBL" id="VAW87905.1"/>
    </source>
</evidence>
<evidence type="ECO:0000256" key="9">
    <source>
        <dbReference type="ARBA" id="ARBA00023136"/>
    </source>
</evidence>
<dbReference type="EMBL" id="UOFP01000203">
    <property type="protein sequence ID" value="VAW87905.1"/>
    <property type="molecule type" value="Genomic_DNA"/>
</dbReference>
<comment type="subcellular location">
    <subcellularLocation>
        <location evidence="1">Cell inner membrane</location>
        <topology evidence="1">Single-pass membrane protein</topology>
    </subcellularLocation>
</comment>
<protein>
    <recommendedName>
        <fullName evidence="3">Type II secretion system protein J</fullName>
    </recommendedName>
</protein>
<dbReference type="InterPro" id="IPR051621">
    <property type="entry name" value="T2SS_protein_J"/>
</dbReference>
<dbReference type="NCBIfam" id="TIGR02532">
    <property type="entry name" value="IV_pilin_GFxxxE"/>
    <property type="match status" value="1"/>
</dbReference>
<keyword evidence="6" id="KW-0997">Cell inner membrane</keyword>
<evidence type="ECO:0000256" key="2">
    <source>
        <dbReference type="ARBA" id="ARBA00011084"/>
    </source>
</evidence>